<dbReference type="STRING" id="768706.Desor_0029"/>
<protein>
    <submittedName>
        <fullName evidence="9">Spore germination protein</fullName>
    </submittedName>
</protein>
<evidence type="ECO:0000256" key="6">
    <source>
        <dbReference type="ARBA" id="ARBA00022989"/>
    </source>
</evidence>
<feature type="transmembrane region" description="Helical" evidence="8">
    <location>
        <begin position="83"/>
        <end position="108"/>
    </location>
</feature>
<feature type="transmembrane region" description="Helical" evidence="8">
    <location>
        <begin position="344"/>
        <end position="362"/>
    </location>
</feature>
<feature type="transmembrane region" description="Helical" evidence="8">
    <location>
        <begin position="312"/>
        <end position="332"/>
    </location>
</feature>
<dbReference type="Pfam" id="PF03845">
    <property type="entry name" value="Spore_permease"/>
    <property type="match status" value="1"/>
</dbReference>
<dbReference type="PANTHER" id="PTHR34975:SF2">
    <property type="entry name" value="SPORE GERMINATION PROTEIN A2"/>
    <property type="match status" value="1"/>
</dbReference>
<dbReference type="EMBL" id="CP003108">
    <property type="protein sequence ID" value="AET65787.1"/>
    <property type="molecule type" value="Genomic_DNA"/>
</dbReference>
<dbReference type="InterPro" id="IPR004761">
    <property type="entry name" value="Spore_GerAB"/>
</dbReference>
<feature type="transmembrane region" description="Helical" evidence="8">
    <location>
        <begin position="143"/>
        <end position="162"/>
    </location>
</feature>
<dbReference type="HOGENOM" id="CLU_047547_1_2_9"/>
<keyword evidence="10" id="KW-1185">Reference proteome</keyword>
<evidence type="ECO:0000256" key="7">
    <source>
        <dbReference type="ARBA" id="ARBA00023136"/>
    </source>
</evidence>
<feature type="transmembrane region" description="Helical" evidence="8">
    <location>
        <begin position="114"/>
        <end position="136"/>
    </location>
</feature>
<feature type="transmembrane region" description="Helical" evidence="8">
    <location>
        <begin position="277"/>
        <end position="300"/>
    </location>
</feature>
<evidence type="ECO:0000313" key="10">
    <source>
        <dbReference type="Proteomes" id="UP000006346"/>
    </source>
</evidence>
<feature type="transmembrane region" description="Helical" evidence="8">
    <location>
        <begin position="43"/>
        <end position="63"/>
    </location>
</feature>
<evidence type="ECO:0000256" key="5">
    <source>
        <dbReference type="ARBA" id="ARBA00022692"/>
    </source>
</evidence>
<name>G7W7B6_DESOD</name>
<reference evidence="9 10" key="2">
    <citation type="journal article" date="2012" name="J. Bacteriol.">
        <title>Complete genome sequences of Desulfosporosinus orientis DSM765T, Desulfosporosinus youngiae DSM17734T, Desulfosporosinus meridiei DSM13257T, and Desulfosporosinus acidiphilus DSM22704T.</title>
        <authorList>
            <person name="Pester M."/>
            <person name="Brambilla E."/>
            <person name="Alazard D."/>
            <person name="Rattei T."/>
            <person name="Weinmaier T."/>
            <person name="Han J."/>
            <person name="Lucas S."/>
            <person name="Lapidus A."/>
            <person name="Cheng J.F."/>
            <person name="Goodwin L."/>
            <person name="Pitluck S."/>
            <person name="Peters L."/>
            <person name="Ovchinnikova G."/>
            <person name="Teshima H."/>
            <person name="Detter J.C."/>
            <person name="Han C.S."/>
            <person name="Tapia R."/>
            <person name="Land M.L."/>
            <person name="Hauser L."/>
            <person name="Kyrpides N.C."/>
            <person name="Ivanova N.N."/>
            <person name="Pagani I."/>
            <person name="Huntmann M."/>
            <person name="Wei C.L."/>
            <person name="Davenport K.W."/>
            <person name="Daligault H."/>
            <person name="Chain P.S."/>
            <person name="Chen A."/>
            <person name="Mavromatis K."/>
            <person name="Markowitz V."/>
            <person name="Szeto E."/>
            <person name="Mikhailova N."/>
            <person name="Pati A."/>
            <person name="Wagner M."/>
            <person name="Woyke T."/>
            <person name="Ollivier B."/>
            <person name="Klenk H.P."/>
            <person name="Spring S."/>
            <person name="Loy A."/>
        </authorList>
    </citation>
    <scope>NUCLEOTIDE SEQUENCE [LARGE SCALE GENOMIC DNA]</scope>
    <source>
        <strain evidence="10">ATCC 19365 / DSM 765 / NCIMB 8382 / VKM B-1628</strain>
    </source>
</reference>
<evidence type="ECO:0000256" key="4">
    <source>
        <dbReference type="ARBA" id="ARBA00022544"/>
    </source>
</evidence>
<feature type="transmembrane region" description="Helical" evidence="8">
    <location>
        <begin position="12"/>
        <end position="31"/>
    </location>
</feature>
<gene>
    <name evidence="9" type="ordered locus">Desor_0029</name>
</gene>
<evidence type="ECO:0000313" key="9">
    <source>
        <dbReference type="EMBL" id="AET65787.1"/>
    </source>
</evidence>
<comment type="subcellular location">
    <subcellularLocation>
        <location evidence="1">Membrane</location>
        <topology evidence="1">Multi-pass membrane protein</topology>
    </subcellularLocation>
</comment>
<keyword evidence="7 8" id="KW-0472">Membrane</keyword>
<dbReference type="PANTHER" id="PTHR34975">
    <property type="entry name" value="SPORE GERMINATION PROTEIN A2"/>
    <property type="match status" value="1"/>
</dbReference>
<evidence type="ECO:0000256" key="1">
    <source>
        <dbReference type="ARBA" id="ARBA00004141"/>
    </source>
</evidence>
<keyword evidence="5 8" id="KW-0812">Transmembrane</keyword>
<keyword evidence="4" id="KW-0309">Germination</keyword>
<sequence length="368" mass="40333">MGKGNMERISVHQFITLGAGVLLGTTFLPIATVVTEIGGRGGWVSILPGFAAGVPYALMVFSLMEKYPGKNLIEISEILFGKWLGKLIGIIFVVITTYLGGLLVAQIGDIYEVAVMPLTPIGVFHLGGIVLVYFLIRSGIEVFARFAEIIFPFIVIALALNIGLSIPRIEHGELLPLLGNGLFSIILGVPKVIPFVMTYILFLAVIIPFLPTGKRELPKLKRGVWRVIFLVGILDTLIVLIQILVFGPTETIRLVYGFLTLGKMVEISRTVAGVESLFLGVWLGAAVIKITALFFSTIWGLDTIFRLNGIKWRVLTAVVLLTIACKFVRGPAMIIELGIVDQYLTMPFVMLWIPILWGISHWKKSAGT</sequence>
<dbReference type="PATRIC" id="fig|768706.3.peg.24"/>
<evidence type="ECO:0000256" key="3">
    <source>
        <dbReference type="ARBA" id="ARBA00022448"/>
    </source>
</evidence>
<evidence type="ECO:0000256" key="2">
    <source>
        <dbReference type="ARBA" id="ARBA00007998"/>
    </source>
</evidence>
<organism evidence="9 10">
    <name type="scientific">Desulfosporosinus orientis (strain ATCC 19365 / DSM 765 / NCIMB 8382 / VKM B-1628 / Singapore I)</name>
    <name type="common">Desulfotomaculum orientis</name>
    <dbReference type="NCBI Taxonomy" id="768706"/>
    <lineage>
        <taxon>Bacteria</taxon>
        <taxon>Bacillati</taxon>
        <taxon>Bacillota</taxon>
        <taxon>Clostridia</taxon>
        <taxon>Eubacteriales</taxon>
        <taxon>Desulfitobacteriaceae</taxon>
        <taxon>Desulfosporosinus</taxon>
    </lineage>
</organism>
<dbReference type="AlphaFoldDB" id="G7W7B6"/>
<dbReference type="GO" id="GO:0009847">
    <property type="term" value="P:spore germination"/>
    <property type="evidence" value="ECO:0007669"/>
    <property type="project" value="InterPro"/>
</dbReference>
<dbReference type="GO" id="GO:0016020">
    <property type="term" value="C:membrane"/>
    <property type="evidence" value="ECO:0007669"/>
    <property type="project" value="UniProtKB-SubCell"/>
</dbReference>
<keyword evidence="6 8" id="KW-1133">Transmembrane helix</keyword>
<reference evidence="10" key="1">
    <citation type="submission" date="2011-11" db="EMBL/GenBank/DDBJ databases">
        <title>Complete sequence of Desulfosporosinus orientis DSM 765.</title>
        <authorList>
            <person name="Lucas S."/>
            <person name="Han J."/>
            <person name="Lapidus A."/>
            <person name="Cheng J.-F."/>
            <person name="Goodwin L."/>
            <person name="Pitluck S."/>
            <person name="Peters L."/>
            <person name="Ovchinnikova G."/>
            <person name="Teshima H."/>
            <person name="Detter J.C."/>
            <person name="Han C."/>
            <person name="Tapia R."/>
            <person name="Land M."/>
            <person name="Hauser L."/>
            <person name="Kyrpides N."/>
            <person name="Ivanova N."/>
            <person name="Pagani I."/>
            <person name="Pester M."/>
            <person name="Spring S."/>
            <person name="Ollivier B."/>
            <person name="Rattei T."/>
            <person name="Klenk H.-P."/>
            <person name="Wagner M."/>
            <person name="Loy A."/>
            <person name="Woyke T."/>
        </authorList>
    </citation>
    <scope>NUCLEOTIDE SEQUENCE [LARGE SCALE GENOMIC DNA]</scope>
    <source>
        <strain evidence="10">ATCC 19365 / DSM 765 / NCIMB 8382 / VKM B-1628</strain>
    </source>
</reference>
<feature type="transmembrane region" description="Helical" evidence="8">
    <location>
        <begin position="182"/>
        <end position="211"/>
    </location>
</feature>
<comment type="similarity">
    <text evidence="2">Belongs to the amino acid-polyamine-organocation (APC) superfamily. Spore germination protein (SGP) (TC 2.A.3.9) family.</text>
</comment>
<feature type="transmembrane region" description="Helical" evidence="8">
    <location>
        <begin position="223"/>
        <end position="246"/>
    </location>
</feature>
<dbReference type="KEGG" id="dor:Desor_0029"/>
<dbReference type="Proteomes" id="UP000006346">
    <property type="component" value="Chromosome"/>
</dbReference>
<evidence type="ECO:0000256" key="8">
    <source>
        <dbReference type="SAM" id="Phobius"/>
    </source>
</evidence>
<accession>G7W7B6</accession>
<keyword evidence="3" id="KW-0813">Transport</keyword>
<dbReference type="eggNOG" id="COG1457">
    <property type="taxonomic scope" value="Bacteria"/>
</dbReference>
<proteinExistence type="inferred from homology"/>